<keyword evidence="3" id="KW-1185">Reference proteome</keyword>
<protein>
    <submittedName>
        <fullName evidence="2">GNAT family N-acetyltransferase</fullName>
    </submittedName>
</protein>
<comment type="caution">
    <text evidence="2">The sequence shown here is derived from an EMBL/GenBank/DDBJ whole genome shotgun (WGS) entry which is preliminary data.</text>
</comment>
<evidence type="ECO:0000259" key="1">
    <source>
        <dbReference type="PROSITE" id="PS51186"/>
    </source>
</evidence>
<dbReference type="EMBL" id="BAABEO010000011">
    <property type="protein sequence ID" value="GAA3680990.1"/>
    <property type="molecule type" value="Genomic_DNA"/>
</dbReference>
<proteinExistence type="predicted"/>
<reference evidence="3" key="1">
    <citation type="journal article" date="2019" name="Int. J. Syst. Evol. Microbiol.">
        <title>The Global Catalogue of Microorganisms (GCM) 10K type strain sequencing project: providing services to taxonomists for standard genome sequencing and annotation.</title>
        <authorList>
            <consortium name="The Broad Institute Genomics Platform"/>
            <consortium name="The Broad Institute Genome Sequencing Center for Infectious Disease"/>
            <person name="Wu L."/>
            <person name="Ma J."/>
        </authorList>
    </citation>
    <scope>NUCLEOTIDE SEQUENCE [LARGE SCALE GENOMIC DNA]</scope>
    <source>
        <strain evidence="3">JCM 30742</strain>
    </source>
</reference>
<dbReference type="InterPro" id="IPR016181">
    <property type="entry name" value="Acyl_CoA_acyltransferase"/>
</dbReference>
<organism evidence="2 3">
    <name type="scientific">Arthrobacter ginkgonis</name>
    <dbReference type="NCBI Taxonomy" id="1630594"/>
    <lineage>
        <taxon>Bacteria</taxon>
        <taxon>Bacillati</taxon>
        <taxon>Actinomycetota</taxon>
        <taxon>Actinomycetes</taxon>
        <taxon>Micrococcales</taxon>
        <taxon>Micrococcaceae</taxon>
        <taxon>Arthrobacter</taxon>
    </lineage>
</organism>
<evidence type="ECO:0000313" key="2">
    <source>
        <dbReference type="EMBL" id="GAA3680990.1"/>
    </source>
</evidence>
<name>A0ABP7C5Y5_9MICC</name>
<dbReference type="Proteomes" id="UP001500752">
    <property type="component" value="Unassembled WGS sequence"/>
</dbReference>
<dbReference type="InterPro" id="IPR000182">
    <property type="entry name" value="GNAT_dom"/>
</dbReference>
<feature type="domain" description="N-acetyltransferase" evidence="1">
    <location>
        <begin position="191"/>
        <end position="344"/>
    </location>
</feature>
<gene>
    <name evidence="2" type="ORF">GCM10023081_18890</name>
</gene>
<evidence type="ECO:0000313" key="3">
    <source>
        <dbReference type="Proteomes" id="UP001500752"/>
    </source>
</evidence>
<sequence length="344" mass="37065">MAPNRQLSPSPVEGTGLPVDALPDGWEARAASETVLPDLARFVDALRAEGGRKHPATVDGVRGVLDGAVAGQARILRDAAGAIRGYSVLFPPAEGRNLANGSLVTDEGVPADVVDAVVGLLQDGARKLPGLSGPAELRIFSADGRTFLKEALLRRGFAKERSFFGMRRPVAAADAVAPSLPGFTVLDWDAVRERDLLEQVRQAQHETFLEHFGELSKDPETWRRYLQGHEFEPKYSFAVLDDGAAEPTVAGYVLGSNYTDDTLGFRDVNAHTSYIGVRRQWRRKGLAALLLGTLWARVHELGVDAVSLGVDQQNGSNAGRLYASLGYEAISSAAAYRYTEPEGN</sequence>
<dbReference type="Pfam" id="PF00583">
    <property type="entry name" value="Acetyltransf_1"/>
    <property type="match status" value="1"/>
</dbReference>
<dbReference type="Gene3D" id="3.40.630.30">
    <property type="match status" value="1"/>
</dbReference>
<dbReference type="PROSITE" id="PS51186">
    <property type="entry name" value="GNAT"/>
    <property type="match status" value="1"/>
</dbReference>
<accession>A0ABP7C5Y5</accession>
<dbReference type="SUPFAM" id="SSF55729">
    <property type="entry name" value="Acyl-CoA N-acyltransferases (Nat)"/>
    <property type="match status" value="1"/>
</dbReference>